<name>A0ABW1LIT7_9ACTN</name>
<keyword evidence="2" id="KW-1133">Transmembrane helix</keyword>
<accession>A0ABW1LIT7</accession>
<comment type="caution">
    <text evidence="5">The sequence shown here is derived from an EMBL/GenBank/DDBJ whole genome shotgun (WGS) entry which is preliminary data.</text>
</comment>
<dbReference type="NCBIfam" id="TIGR00996">
    <property type="entry name" value="Mtu_fam_mce"/>
    <property type="match status" value="1"/>
</dbReference>
<reference evidence="6" key="1">
    <citation type="journal article" date="2019" name="Int. J. Syst. Evol. Microbiol.">
        <title>The Global Catalogue of Microorganisms (GCM) 10K type strain sequencing project: providing services to taxonomists for standard genome sequencing and annotation.</title>
        <authorList>
            <consortium name="The Broad Institute Genomics Platform"/>
            <consortium name="The Broad Institute Genome Sequencing Center for Infectious Disease"/>
            <person name="Wu L."/>
            <person name="Ma J."/>
        </authorList>
    </citation>
    <scope>NUCLEOTIDE SEQUENCE [LARGE SCALE GENOMIC DNA]</scope>
    <source>
        <strain evidence="6">CCUG 54522</strain>
    </source>
</reference>
<dbReference type="InterPro" id="IPR052336">
    <property type="entry name" value="MlaD_Phospholipid_Transporter"/>
</dbReference>
<organism evidence="5 6">
    <name type="scientific">Nocardioides hankookensis</name>
    <dbReference type="NCBI Taxonomy" id="443157"/>
    <lineage>
        <taxon>Bacteria</taxon>
        <taxon>Bacillati</taxon>
        <taxon>Actinomycetota</taxon>
        <taxon>Actinomycetes</taxon>
        <taxon>Propionibacteriales</taxon>
        <taxon>Nocardioidaceae</taxon>
        <taxon>Nocardioides</taxon>
    </lineage>
</organism>
<feature type="region of interest" description="Disordered" evidence="1">
    <location>
        <begin position="359"/>
        <end position="379"/>
    </location>
</feature>
<dbReference type="PANTHER" id="PTHR33371">
    <property type="entry name" value="INTERMEMBRANE PHOSPHOLIPID TRANSPORT SYSTEM BINDING PROTEIN MLAD-RELATED"/>
    <property type="match status" value="1"/>
</dbReference>
<keyword evidence="2" id="KW-0472">Membrane</keyword>
<dbReference type="EMBL" id="JBHSRJ010000004">
    <property type="protein sequence ID" value="MFC6043865.1"/>
    <property type="molecule type" value="Genomic_DNA"/>
</dbReference>
<keyword evidence="6" id="KW-1185">Reference proteome</keyword>
<dbReference type="PANTHER" id="PTHR33371:SF4">
    <property type="entry name" value="INTERMEMBRANE PHOSPHOLIPID TRANSPORT SYSTEM BINDING PROTEIN MLAD"/>
    <property type="match status" value="1"/>
</dbReference>
<feature type="domain" description="Mce/MlaD" evidence="3">
    <location>
        <begin position="35"/>
        <end position="108"/>
    </location>
</feature>
<evidence type="ECO:0000313" key="6">
    <source>
        <dbReference type="Proteomes" id="UP001596135"/>
    </source>
</evidence>
<dbReference type="Pfam" id="PF02470">
    <property type="entry name" value="MlaD"/>
    <property type="match status" value="1"/>
</dbReference>
<dbReference type="RefSeq" id="WP_379154267.1">
    <property type="nucleotide sequence ID" value="NZ_JBHSRJ010000004.1"/>
</dbReference>
<sequence length="403" mass="42300">MVPNTLIGRVLGVVLALCLAFAAYFFAIRDTTEMKTVTAHFPRAVSIYEGSDVRILGVNVGRVTAVTPEGNSVRVDMEYDANYSVPADAKAVIVTPTLVADRFVQLTPAYDKGDQLMADGADIALPETAVPVELDRIYASLRDLSEALGPNGVNKDGTLDHVLAAGAHALDGKGELGNQMLTQLAAAAQTFGEGSGPLFDTVTQLAQLTTTLAQNDKFVRAFVQDLAGVSSQLADERTEIRQSLAAVADAVGTVKGFVHDNREALVTDVEKLTKVMQTINSEKDSLDTALRVAPTAIGNLSLAYNSQTGTIGSRIGVSGNLWDADGFLCSVVQQASLPGKSADLACALFKQLLEPVEDQLPTIPPSQRGAAANRPATGDEANRVQQQYGVSGGSLSHLMGGGS</sequence>
<dbReference type="Pfam" id="PF11887">
    <property type="entry name" value="Mce4_CUP1"/>
    <property type="match status" value="1"/>
</dbReference>
<dbReference type="InterPro" id="IPR003399">
    <property type="entry name" value="Mce/MlaD"/>
</dbReference>
<dbReference type="InterPro" id="IPR005693">
    <property type="entry name" value="Mce"/>
</dbReference>
<gene>
    <name evidence="5" type="ORF">ACFPYL_12295</name>
</gene>
<dbReference type="InterPro" id="IPR024516">
    <property type="entry name" value="Mce_C"/>
</dbReference>
<evidence type="ECO:0000259" key="4">
    <source>
        <dbReference type="Pfam" id="PF11887"/>
    </source>
</evidence>
<proteinExistence type="predicted"/>
<evidence type="ECO:0000256" key="1">
    <source>
        <dbReference type="SAM" id="MobiDB-lite"/>
    </source>
</evidence>
<evidence type="ECO:0000256" key="2">
    <source>
        <dbReference type="SAM" id="Phobius"/>
    </source>
</evidence>
<keyword evidence="2" id="KW-0812">Transmembrane</keyword>
<evidence type="ECO:0000259" key="3">
    <source>
        <dbReference type="Pfam" id="PF02470"/>
    </source>
</evidence>
<dbReference type="Proteomes" id="UP001596135">
    <property type="component" value="Unassembled WGS sequence"/>
</dbReference>
<feature type="domain" description="Mammalian cell entry C-terminal" evidence="4">
    <location>
        <begin position="117"/>
        <end position="285"/>
    </location>
</feature>
<feature type="transmembrane region" description="Helical" evidence="2">
    <location>
        <begin position="6"/>
        <end position="27"/>
    </location>
</feature>
<protein>
    <submittedName>
        <fullName evidence="5">MCE family protein</fullName>
    </submittedName>
</protein>
<evidence type="ECO:0000313" key="5">
    <source>
        <dbReference type="EMBL" id="MFC6043865.1"/>
    </source>
</evidence>